<dbReference type="PANTHER" id="PTHR14859:SF1">
    <property type="entry name" value="PGAP2-INTERACTING PROTEIN"/>
    <property type="match status" value="1"/>
</dbReference>
<gene>
    <name evidence="1" type="ORF">BW732_08230</name>
</gene>
<dbReference type="RefSeq" id="WP_077276287.1">
    <property type="nucleotide sequence ID" value="NZ_CP019609.1"/>
</dbReference>
<reference evidence="1 2" key="1">
    <citation type="journal article" date="2010" name="Int. J. Syst. Evol. Microbiol.">
        <title>Vagococcus penaei sp. nov., isolated from spoilage microbiota of cooked shrimp (Penaeus vannamei).</title>
        <authorList>
            <person name="Jaffres E."/>
            <person name="Prevost H."/>
            <person name="Rossero A."/>
            <person name="Joffraud J.J."/>
            <person name="Dousset X."/>
        </authorList>
    </citation>
    <scope>NUCLEOTIDE SEQUENCE [LARGE SCALE GENOMIC DNA]</scope>
    <source>
        <strain evidence="1 2">CD276</strain>
    </source>
</reference>
<dbReference type="SUPFAM" id="SSF56219">
    <property type="entry name" value="DNase I-like"/>
    <property type="match status" value="1"/>
</dbReference>
<dbReference type="AlphaFoldDB" id="A0A1Q2D7B1"/>
<dbReference type="Proteomes" id="UP000188246">
    <property type="component" value="Chromosome"/>
</dbReference>
<dbReference type="EMBL" id="CP019609">
    <property type="protein sequence ID" value="AQP54210.1"/>
    <property type="molecule type" value="Genomic_DNA"/>
</dbReference>
<dbReference type="InterPro" id="IPR005135">
    <property type="entry name" value="Endo/exonuclease/phosphatase"/>
</dbReference>
<accession>A0A1Q2D7B1</accession>
<name>A0A1Q2D7B1_9ENTE</name>
<dbReference type="Pfam" id="PF03372">
    <property type="entry name" value="Exo_endo_phos"/>
    <property type="match status" value="1"/>
</dbReference>
<dbReference type="GO" id="GO:0006506">
    <property type="term" value="P:GPI anchor biosynthetic process"/>
    <property type="evidence" value="ECO:0007669"/>
    <property type="project" value="TreeGrafter"/>
</dbReference>
<evidence type="ECO:0000313" key="2">
    <source>
        <dbReference type="Proteomes" id="UP000188246"/>
    </source>
</evidence>
<dbReference type="KEGG" id="vpi:BW732_08230"/>
<dbReference type="Gene3D" id="3.60.10.10">
    <property type="entry name" value="Endonuclease/exonuclease/phosphatase"/>
    <property type="match status" value="1"/>
</dbReference>
<dbReference type="InterPro" id="IPR036691">
    <property type="entry name" value="Endo/exonu/phosph_ase_sf"/>
</dbReference>
<evidence type="ECO:0000313" key="1">
    <source>
        <dbReference type="EMBL" id="AQP54210.1"/>
    </source>
</evidence>
<dbReference type="GO" id="GO:0016020">
    <property type="term" value="C:membrane"/>
    <property type="evidence" value="ECO:0007669"/>
    <property type="project" value="GOC"/>
</dbReference>
<sequence>MKCLTLNTHSWLESDPLTKLANLATFIHTERVDVIALQEVNQLIATANVVNLDDFFIPIASETVPIKQDNYAIQLIAKLKELGDNYYWSWCYSHVGYDKYHEGVAILAKRPFVANAILVSPMDDPLNYRTRRQLIASFSDYHVLSGHYSWWTGNQLEGFQAEWQATLNELKNYSGKKLLAGDFNAPSNRLNESYALICQSFTDTYHEAQEQIGSATVGQTIDGWQDVTEAMRIDYVFMSSSCQVQSYRVVFDGKQQPIISDHFGVLVDIMI</sequence>
<dbReference type="GO" id="GO:0003824">
    <property type="term" value="F:catalytic activity"/>
    <property type="evidence" value="ECO:0007669"/>
    <property type="project" value="InterPro"/>
</dbReference>
<dbReference type="STRING" id="633807.BW732_08230"/>
<organism evidence="1 2">
    <name type="scientific">Vagococcus penaei</name>
    <dbReference type="NCBI Taxonomy" id="633807"/>
    <lineage>
        <taxon>Bacteria</taxon>
        <taxon>Bacillati</taxon>
        <taxon>Bacillota</taxon>
        <taxon>Bacilli</taxon>
        <taxon>Lactobacillales</taxon>
        <taxon>Enterococcaceae</taxon>
        <taxon>Vagococcus</taxon>
    </lineage>
</organism>
<proteinExistence type="predicted"/>
<dbReference type="PANTHER" id="PTHR14859">
    <property type="entry name" value="CALCOFLUOR WHITE HYPERSENSITIVE PROTEIN PRECURSOR"/>
    <property type="match status" value="1"/>
</dbReference>
<dbReference type="InterPro" id="IPR051916">
    <property type="entry name" value="GPI-anchor_lipid_remodeler"/>
</dbReference>
<dbReference type="CDD" id="cd09079">
    <property type="entry name" value="RgfB-like"/>
    <property type="match status" value="1"/>
</dbReference>
<dbReference type="OrthoDB" id="9812537at2"/>
<keyword evidence="2" id="KW-1185">Reference proteome</keyword>
<protein>
    <submittedName>
        <fullName evidence="1">Uncharacterized protein</fullName>
    </submittedName>
</protein>